<dbReference type="EMBL" id="JAZDWU010000003">
    <property type="protein sequence ID" value="KAL0008918.1"/>
    <property type="molecule type" value="Genomic_DNA"/>
</dbReference>
<dbReference type="AlphaFoldDB" id="A0AAW2DH64"/>
<evidence type="ECO:0000313" key="2">
    <source>
        <dbReference type="EMBL" id="KAL0008918.1"/>
    </source>
</evidence>
<organism evidence="2 3">
    <name type="scientific">Lithocarpus litseifolius</name>
    <dbReference type="NCBI Taxonomy" id="425828"/>
    <lineage>
        <taxon>Eukaryota</taxon>
        <taxon>Viridiplantae</taxon>
        <taxon>Streptophyta</taxon>
        <taxon>Embryophyta</taxon>
        <taxon>Tracheophyta</taxon>
        <taxon>Spermatophyta</taxon>
        <taxon>Magnoliopsida</taxon>
        <taxon>eudicotyledons</taxon>
        <taxon>Gunneridae</taxon>
        <taxon>Pentapetalae</taxon>
        <taxon>rosids</taxon>
        <taxon>fabids</taxon>
        <taxon>Fagales</taxon>
        <taxon>Fagaceae</taxon>
        <taxon>Lithocarpus</taxon>
    </lineage>
</organism>
<dbReference type="Pfam" id="PF08387">
    <property type="entry name" value="FBD"/>
    <property type="match status" value="1"/>
</dbReference>
<dbReference type="Proteomes" id="UP001459277">
    <property type="component" value="Unassembled WGS sequence"/>
</dbReference>
<accession>A0AAW2DH64</accession>
<dbReference type="PANTHER" id="PTHR34145:SF68">
    <property type="entry name" value="FBD DOMAIN-CONTAINING PROTEIN"/>
    <property type="match status" value="1"/>
</dbReference>
<proteinExistence type="predicted"/>
<comment type="caution">
    <text evidence="2">The sequence shown here is derived from an EMBL/GenBank/DDBJ whole genome shotgun (WGS) entry which is preliminary data.</text>
</comment>
<evidence type="ECO:0000313" key="3">
    <source>
        <dbReference type="Proteomes" id="UP001459277"/>
    </source>
</evidence>
<dbReference type="InterPro" id="IPR053781">
    <property type="entry name" value="F-box_AtFBL13-like"/>
</dbReference>
<dbReference type="PROSITE" id="PS50181">
    <property type="entry name" value="FBOX"/>
    <property type="match status" value="1"/>
</dbReference>
<dbReference type="PANTHER" id="PTHR34145">
    <property type="entry name" value="OS02G0105600 PROTEIN"/>
    <property type="match status" value="1"/>
</dbReference>
<dbReference type="InterPro" id="IPR001810">
    <property type="entry name" value="F-box_dom"/>
</dbReference>
<dbReference type="Gene3D" id="1.20.1280.50">
    <property type="match status" value="1"/>
</dbReference>
<protein>
    <recommendedName>
        <fullName evidence="1">F-box domain-containing protein</fullName>
    </recommendedName>
</protein>
<reference evidence="2 3" key="1">
    <citation type="submission" date="2024-01" db="EMBL/GenBank/DDBJ databases">
        <title>A telomere-to-telomere, gap-free genome of sweet tea (Lithocarpus litseifolius).</title>
        <authorList>
            <person name="Zhou J."/>
        </authorList>
    </citation>
    <scope>NUCLEOTIDE SEQUENCE [LARGE SCALE GENOMIC DNA]</scope>
    <source>
        <strain evidence="2">Zhou-2022a</strain>
        <tissue evidence="2">Leaf</tissue>
    </source>
</reference>
<dbReference type="CDD" id="cd22160">
    <property type="entry name" value="F-box_AtFBL13-like"/>
    <property type="match status" value="1"/>
</dbReference>
<dbReference type="SUPFAM" id="SSF81383">
    <property type="entry name" value="F-box domain"/>
    <property type="match status" value="1"/>
</dbReference>
<dbReference type="Pfam" id="PF00646">
    <property type="entry name" value="F-box"/>
    <property type="match status" value="1"/>
</dbReference>
<dbReference type="InterPro" id="IPR053772">
    <property type="entry name" value="At1g61320/At1g61330-like"/>
</dbReference>
<gene>
    <name evidence="2" type="ORF">SO802_010420</name>
</gene>
<feature type="domain" description="F-box" evidence="1">
    <location>
        <begin position="12"/>
        <end position="48"/>
    </location>
</feature>
<dbReference type="InterPro" id="IPR036047">
    <property type="entry name" value="F-box-like_dom_sf"/>
</dbReference>
<dbReference type="InterPro" id="IPR006566">
    <property type="entry name" value="FBD"/>
</dbReference>
<keyword evidence="3" id="KW-1185">Reference proteome</keyword>
<name>A0AAW2DH64_9ROSI</name>
<evidence type="ECO:0000259" key="1">
    <source>
        <dbReference type="PROSITE" id="PS50181"/>
    </source>
</evidence>
<sequence>MFTCKRNHVGLEDRISQFPDEIVVSILSFLTFEEAVRTSVLSHRWKHLWPFFTGSLDFDDPDTMWDIADEKKQLKVERNNFAKRVNRIRKLHQGSNIDQFRACFEFNRYSKHRIDGWIDFAMSKRVKRLELDFSPTWLLWSKPLIEREFRKVMQYPNDHEHLKEVEIMGFLGRAIDMELTVYLLESAIKLEKIVINPRSPDLVGNPWEFETTEKNEGAIECANQLKKNLPEGAELLVL</sequence>